<reference evidence="1" key="2">
    <citation type="submission" date="2025-09" db="UniProtKB">
        <authorList>
            <consortium name="EnsemblPlants"/>
        </authorList>
    </citation>
    <scope>IDENTIFICATION</scope>
</reference>
<reference evidence="1" key="1">
    <citation type="submission" date="2021-05" db="EMBL/GenBank/DDBJ databases">
        <authorList>
            <person name="Scholz U."/>
            <person name="Mascher M."/>
            <person name="Fiebig A."/>
        </authorList>
    </citation>
    <scope>NUCLEOTIDE SEQUENCE [LARGE SCALE GENOMIC DNA]</scope>
</reference>
<organism evidence="1 2">
    <name type="scientific">Avena sativa</name>
    <name type="common">Oat</name>
    <dbReference type="NCBI Taxonomy" id="4498"/>
    <lineage>
        <taxon>Eukaryota</taxon>
        <taxon>Viridiplantae</taxon>
        <taxon>Streptophyta</taxon>
        <taxon>Embryophyta</taxon>
        <taxon>Tracheophyta</taxon>
        <taxon>Spermatophyta</taxon>
        <taxon>Magnoliopsida</taxon>
        <taxon>Liliopsida</taxon>
        <taxon>Poales</taxon>
        <taxon>Poaceae</taxon>
        <taxon>BOP clade</taxon>
        <taxon>Pooideae</taxon>
        <taxon>Poodae</taxon>
        <taxon>Poeae</taxon>
        <taxon>Poeae Chloroplast Group 1 (Aveneae type)</taxon>
        <taxon>Aveninae</taxon>
        <taxon>Avena</taxon>
    </lineage>
</organism>
<accession>A0ACD5UT54</accession>
<dbReference type="Proteomes" id="UP001732700">
    <property type="component" value="Chromosome 2C"/>
</dbReference>
<protein>
    <submittedName>
        <fullName evidence="1">Uncharacterized protein</fullName>
    </submittedName>
</protein>
<sequence>MASAGELSSDAYGFMCDDDRTTMSPPVVVSVLASLLERHIARNERALAASSAAGTASCHRHEEVAGGEDARRVAAFDGGTVLDMGMREFLERFSRYAHVSPQVYVVAYAYLDRLRRGGGGPVVRVVPTNAQRLLTAAILVASKFVEDRNYKNSYFAAVGGLSAAELGSLELDFLFLMRFRLNVSVSVFRSYCRHLEREVGHGGGYQVERCLENALLVRSGQTQHRQTPAAAAAQ</sequence>
<name>A0ACD5UT54_AVESA</name>
<evidence type="ECO:0000313" key="1">
    <source>
        <dbReference type="EnsemblPlants" id="AVESA.00010b.r2.2CG0312570.1.CDS.1"/>
    </source>
</evidence>
<dbReference type="EnsemblPlants" id="AVESA.00010b.r2.2CG0312570.1">
    <property type="protein sequence ID" value="AVESA.00010b.r2.2CG0312570.1.CDS.1"/>
    <property type="gene ID" value="AVESA.00010b.r2.2CG0312570"/>
</dbReference>
<evidence type="ECO:0000313" key="2">
    <source>
        <dbReference type="Proteomes" id="UP001732700"/>
    </source>
</evidence>
<keyword evidence="2" id="KW-1185">Reference proteome</keyword>
<proteinExistence type="predicted"/>